<feature type="transmembrane region" description="Helical" evidence="8">
    <location>
        <begin position="663"/>
        <end position="687"/>
    </location>
</feature>
<feature type="transmembrane region" description="Helical" evidence="8">
    <location>
        <begin position="507"/>
        <end position="531"/>
    </location>
</feature>
<feature type="transmembrane region" description="Helical" evidence="8">
    <location>
        <begin position="551"/>
        <end position="580"/>
    </location>
</feature>
<dbReference type="Pfam" id="PF12621">
    <property type="entry name" value="PHM7_ext"/>
    <property type="match status" value="1"/>
</dbReference>
<feature type="region of interest" description="Disordered" evidence="7">
    <location>
        <begin position="281"/>
        <end position="305"/>
    </location>
</feature>
<evidence type="ECO:0000256" key="7">
    <source>
        <dbReference type="SAM" id="MobiDB-lite"/>
    </source>
</evidence>
<evidence type="ECO:0000313" key="14">
    <source>
        <dbReference type="Proteomes" id="UP001164286"/>
    </source>
</evidence>
<name>A0AA38H666_9TREE</name>
<comment type="caution">
    <text evidence="13">The sequence shown here is derived from an EMBL/GenBank/DDBJ whole genome shotgun (WGS) entry which is preliminary data.</text>
</comment>
<feature type="transmembrane region" description="Helical" evidence="8">
    <location>
        <begin position="152"/>
        <end position="170"/>
    </location>
</feature>
<feature type="transmembrane region" description="Helical" evidence="8">
    <location>
        <begin position="20"/>
        <end position="41"/>
    </location>
</feature>
<evidence type="ECO:0000259" key="9">
    <source>
        <dbReference type="Pfam" id="PF02714"/>
    </source>
</evidence>
<comment type="subcellular location">
    <subcellularLocation>
        <location evidence="1">Membrane</location>
        <topology evidence="1">Multi-pass membrane protein</topology>
    </subcellularLocation>
</comment>
<reference evidence="13" key="1">
    <citation type="journal article" date="2022" name="G3 (Bethesda)">
        <title>High quality genome of the basidiomycete yeast Dioszegia hungarica PDD-24b-2 isolated from cloud water.</title>
        <authorList>
            <person name="Jarrige D."/>
            <person name="Haridas S."/>
            <person name="Bleykasten-Grosshans C."/>
            <person name="Joly M."/>
            <person name="Nadalig T."/>
            <person name="Sancelme M."/>
            <person name="Vuilleumier S."/>
            <person name="Grigoriev I.V."/>
            <person name="Amato P."/>
            <person name="Bringel F."/>
        </authorList>
    </citation>
    <scope>NUCLEOTIDE SEQUENCE</scope>
    <source>
        <strain evidence="13">PDD-24b-2</strain>
    </source>
</reference>
<keyword evidence="4 8" id="KW-0812">Transmembrane</keyword>
<evidence type="ECO:0000256" key="8">
    <source>
        <dbReference type="SAM" id="Phobius"/>
    </source>
</evidence>
<dbReference type="InterPro" id="IPR003864">
    <property type="entry name" value="CSC1/OSCA1-like_7TM"/>
</dbReference>
<comment type="similarity">
    <text evidence="2">Belongs to the CSC1 (TC 1.A.17) family.</text>
</comment>
<feature type="domain" description="CSC1/OSCA1-like cytosolic" evidence="12">
    <location>
        <begin position="195"/>
        <end position="400"/>
    </location>
</feature>
<accession>A0AA38H666</accession>
<protein>
    <submittedName>
        <fullName evidence="13">Membrane protein</fullName>
    </submittedName>
</protein>
<dbReference type="GeneID" id="77726640"/>
<dbReference type="InterPro" id="IPR032880">
    <property type="entry name" value="CSC1/OSCA1-like_N"/>
</dbReference>
<evidence type="ECO:0000256" key="3">
    <source>
        <dbReference type="ARBA" id="ARBA00022448"/>
    </source>
</evidence>
<evidence type="ECO:0000256" key="4">
    <source>
        <dbReference type="ARBA" id="ARBA00022692"/>
    </source>
</evidence>
<dbReference type="AlphaFoldDB" id="A0AA38H666"/>
<feature type="region of interest" description="Disordered" evidence="7">
    <location>
        <begin position="744"/>
        <end position="763"/>
    </location>
</feature>
<feature type="region of interest" description="Disordered" evidence="7">
    <location>
        <begin position="815"/>
        <end position="841"/>
    </location>
</feature>
<feature type="transmembrane region" description="Helical" evidence="8">
    <location>
        <begin position="627"/>
        <end position="643"/>
    </location>
</feature>
<proteinExistence type="inferred from homology"/>
<dbReference type="EMBL" id="JAKWFO010000006">
    <property type="protein sequence ID" value="KAI9634758.1"/>
    <property type="molecule type" value="Genomic_DNA"/>
</dbReference>
<sequence length="841" mass="93114">MSATTTNGTADTSTANTSTFVAAVVVAVVVSVAFTTLWIVLHGNKKLRRVYQPRTELAPEGKRPSELPDGIFAFWKRVLTTHDQDIIVANGLDAYFFLRFLKVFGIKLLLPYVFLTVVICIPVAAAPPTAGQQGLNILTFGNVSPAHSERRIAHFLVALILMAYTAYTLFQEYRHFVEIRQAWLTSAQHLTLARSRTIAVTGLPKNYNNETSLKELSQSVGGLTPSDSRTTHVNGSSDTIGGGPKIWLARKVDDLEDVWGDRNDECARLEGGVGKLLKLAAKNDRKGKSPEKKGTADAESGHPAHRYVLPKKMPSWKQGFLGLIGKKMDLETSPVFIAEQNDKLRELRTKEYELGTTAFLRFESQHEAHNFARLAKDTDKSLRMVKSHIEVVPEDVQWENISRTAAQRKVATAISWALTIGLIIVWAVPVAFVGVLSNVDELCLKASWLAWLCRLPSPVLGIIRGVLPPVLLAVLFMLLPIVLRIFVKSQGEIRKSDTELKLFTRYWLFQVIHGFLIVTLASGLISALSNIGSMAGSIPTLLAEKLPSASIFFLTFILTTTFANATKAFARVVPFVMYLLSGLLSGNTPRKFYIHQFKMQNIMWATIFPPICLLICVTIVYSVIQPIITVLTFLAFCILYAAYKYQLGWCCDQIDYLETGGLFYIRALRTVFVALYLEGICLAGLFFLSSDQFGNRSKSGLACGVIIALAVVAIACFQFYIDWFAFKAPFLQYVHSTHHTKGGERLAEPKAQPDAHTDEAGAQYGNTSGFHDRAFDHPALWKKQPVVWIADDGLGLGRDQADRINSKQVEASTEYASMDSEGKLAVQRGPPDEAWYGGFSA</sequence>
<feature type="domain" description="CSC1/OSCA1-like N-terminal transmembrane" evidence="11">
    <location>
        <begin position="20"/>
        <end position="172"/>
    </location>
</feature>
<feature type="domain" description="10TM putative phosphate transporter extracellular tail" evidence="10">
    <location>
        <begin position="767"/>
        <end position="832"/>
    </location>
</feature>
<feature type="transmembrane region" description="Helical" evidence="8">
    <location>
        <begin position="699"/>
        <end position="721"/>
    </location>
</feature>
<dbReference type="GO" id="GO:0005227">
    <property type="term" value="F:calcium-activated cation channel activity"/>
    <property type="evidence" value="ECO:0007669"/>
    <property type="project" value="InterPro"/>
</dbReference>
<evidence type="ECO:0000256" key="1">
    <source>
        <dbReference type="ARBA" id="ARBA00004141"/>
    </source>
</evidence>
<dbReference type="Proteomes" id="UP001164286">
    <property type="component" value="Unassembled WGS sequence"/>
</dbReference>
<evidence type="ECO:0000256" key="6">
    <source>
        <dbReference type="ARBA" id="ARBA00023136"/>
    </source>
</evidence>
<feature type="domain" description="CSC1/OSCA1-like 7TM region" evidence="9">
    <location>
        <begin position="413"/>
        <end position="686"/>
    </location>
</feature>
<keyword evidence="3" id="KW-0813">Transport</keyword>
<feature type="transmembrane region" description="Helical" evidence="8">
    <location>
        <begin position="410"/>
        <end position="432"/>
    </location>
</feature>
<feature type="transmembrane region" description="Helical" evidence="8">
    <location>
        <begin position="108"/>
        <end position="126"/>
    </location>
</feature>
<organism evidence="13 14">
    <name type="scientific">Dioszegia hungarica</name>
    <dbReference type="NCBI Taxonomy" id="4972"/>
    <lineage>
        <taxon>Eukaryota</taxon>
        <taxon>Fungi</taxon>
        <taxon>Dikarya</taxon>
        <taxon>Basidiomycota</taxon>
        <taxon>Agaricomycotina</taxon>
        <taxon>Tremellomycetes</taxon>
        <taxon>Tremellales</taxon>
        <taxon>Bulleribasidiaceae</taxon>
        <taxon>Dioszegia</taxon>
    </lineage>
</organism>
<evidence type="ECO:0000313" key="13">
    <source>
        <dbReference type="EMBL" id="KAI9634758.1"/>
    </source>
</evidence>
<feature type="transmembrane region" description="Helical" evidence="8">
    <location>
        <begin position="466"/>
        <end position="487"/>
    </location>
</feature>
<dbReference type="Pfam" id="PF14703">
    <property type="entry name" value="PHM7_cyt"/>
    <property type="match status" value="1"/>
</dbReference>
<evidence type="ECO:0000259" key="10">
    <source>
        <dbReference type="Pfam" id="PF12621"/>
    </source>
</evidence>
<dbReference type="InterPro" id="IPR022257">
    <property type="entry name" value="PHM7_ext"/>
</dbReference>
<feature type="compositionally biased region" description="Basic and acidic residues" evidence="7">
    <location>
        <begin position="281"/>
        <end position="302"/>
    </location>
</feature>
<evidence type="ECO:0000259" key="12">
    <source>
        <dbReference type="Pfam" id="PF14703"/>
    </source>
</evidence>
<evidence type="ECO:0000256" key="2">
    <source>
        <dbReference type="ARBA" id="ARBA00007779"/>
    </source>
</evidence>
<keyword evidence="14" id="KW-1185">Reference proteome</keyword>
<dbReference type="Pfam" id="PF02714">
    <property type="entry name" value="RSN1_7TM"/>
    <property type="match status" value="1"/>
</dbReference>
<gene>
    <name evidence="13" type="ORF">MKK02DRAFT_27915</name>
</gene>
<dbReference type="GO" id="GO:0005886">
    <property type="term" value="C:plasma membrane"/>
    <property type="evidence" value="ECO:0007669"/>
    <property type="project" value="TreeGrafter"/>
</dbReference>
<feature type="compositionally biased region" description="Basic and acidic residues" evidence="7">
    <location>
        <begin position="744"/>
        <end position="759"/>
    </location>
</feature>
<dbReference type="RefSeq" id="XP_052944535.1">
    <property type="nucleotide sequence ID" value="XM_053087435.1"/>
</dbReference>
<evidence type="ECO:0000259" key="11">
    <source>
        <dbReference type="Pfam" id="PF13967"/>
    </source>
</evidence>
<dbReference type="PANTHER" id="PTHR13018">
    <property type="entry name" value="PROBABLE MEMBRANE PROTEIN DUF221-RELATED"/>
    <property type="match status" value="1"/>
</dbReference>
<dbReference type="InterPro" id="IPR027815">
    <property type="entry name" value="CSC1/OSCA1-like_cyt"/>
</dbReference>
<feature type="transmembrane region" description="Helical" evidence="8">
    <location>
        <begin position="601"/>
        <end position="621"/>
    </location>
</feature>
<dbReference type="PANTHER" id="PTHR13018:SF143">
    <property type="entry name" value="CSC1_OSCA1-LIKE 7TM REGION DOMAIN-CONTAINING PROTEIN"/>
    <property type="match status" value="1"/>
</dbReference>
<dbReference type="Pfam" id="PF13967">
    <property type="entry name" value="RSN1_TM"/>
    <property type="match status" value="1"/>
</dbReference>
<keyword evidence="5 8" id="KW-1133">Transmembrane helix</keyword>
<evidence type="ECO:0000256" key="5">
    <source>
        <dbReference type="ARBA" id="ARBA00022989"/>
    </source>
</evidence>
<keyword evidence="6 8" id="KW-0472">Membrane</keyword>
<dbReference type="InterPro" id="IPR045122">
    <property type="entry name" value="Csc1-like"/>
</dbReference>